<dbReference type="InterPro" id="IPR000014">
    <property type="entry name" value="PAS"/>
</dbReference>
<dbReference type="SUPFAM" id="SSF55785">
    <property type="entry name" value="PYP-like sensor domain (PAS domain)"/>
    <property type="match status" value="1"/>
</dbReference>
<dbReference type="InterPro" id="IPR011598">
    <property type="entry name" value="bHLH_dom"/>
</dbReference>
<dbReference type="EMBL" id="JBFDAA010000016">
    <property type="protein sequence ID" value="KAL1116945.1"/>
    <property type="molecule type" value="Genomic_DNA"/>
</dbReference>
<evidence type="ECO:0008006" key="9">
    <source>
        <dbReference type="Google" id="ProtNLM"/>
    </source>
</evidence>
<dbReference type="GO" id="GO:0048511">
    <property type="term" value="P:rhythmic process"/>
    <property type="evidence" value="ECO:0007669"/>
    <property type="project" value="UniProtKB-KW"/>
</dbReference>
<dbReference type="SUPFAM" id="SSF47459">
    <property type="entry name" value="HLH, helix-loop-helix DNA-binding domain"/>
    <property type="match status" value="1"/>
</dbReference>
<dbReference type="Pfam" id="PF00010">
    <property type="entry name" value="HLH"/>
    <property type="match status" value="1"/>
</dbReference>
<dbReference type="Gene3D" id="3.30.450.20">
    <property type="entry name" value="PAS domain"/>
    <property type="match status" value="1"/>
</dbReference>
<protein>
    <recommendedName>
        <fullName evidence="9">Clock</fullName>
    </recommendedName>
</protein>
<dbReference type="Proteomes" id="UP001558652">
    <property type="component" value="Unassembled WGS sequence"/>
</dbReference>
<name>A0ABD0YNY3_9HEMI</name>
<keyword evidence="8" id="KW-1185">Reference proteome</keyword>
<evidence type="ECO:0000259" key="6">
    <source>
        <dbReference type="PROSITE" id="PS50888"/>
    </source>
</evidence>
<dbReference type="PROSITE" id="PS50112">
    <property type="entry name" value="PAS"/>
    <property type="match status" value="1"/>
</dbReference>
<gene>
    <name evidence="7" type="ORF">AAG570_004273</name>
</gene>
<feature type="domain" description="BHLH" evidence="6">
    <location>
        <begin position="27"/>
        <end position="77"/>
    </location>
</feature>
<feature type="region of interest" description="Disordered" evidence="4">
    <location>
        <begin position="1"/>
        <end position="37"/>
    </location>
</feature>
<feature type="region of interest" description="Disordered" evidence="4">
    <location>
        <begin position="277"/>
        <end position="299"/>
    </location>
</feature>
<evidence type="ECO:0000256" key="4">
    <source>
        <dbReference type="SAM" id="MobiDB-lite"/>
    </source>
</evidence>
<keyword evidence="1" id="KW-0677">Repeat</keyword>
<dbReference type="SMART" id="SM00086">
    <property type="entry name" value="PAC"/>
    <property type="match status" value="1"/>
</dbReference>
<dbReference type="PROSITE" id="PS50888">
    <property type="entry name" value="BHLH"/>
    <property type="match status" value="1"/>
</dbReference>
<dbReference type="InterPro" id="IPR036638">
    <property type="entry name" value="HLH_DNA-bd_sf"/>
</dbReference>
<dbReference type="PANTHER" id="PTHR46055">
    <property type="entry name" value="CIRCADIAN LOCOMOTER OUTPUT CYCLES PROTEIN KAPUT"/>
    <property type="match status" value="1"/>
</dbReference>
<comment type="caution">
    <text evidence="7">The sequence shown here is derived from an EMBL/GenBank/DDBJ whole genome shotgun (WGS) entry which is preliminary data.</text>
</comment>
<feature type="domain" description="PAS" evidence="5">
    <location>
        <begin position="175"/>
        <end position="217"/>
    </location>
</feature>
<evidence type="ECO:0000259" key="5">
    <source>
        <dbReference type="PROSITE" id="PS50112"/>
    </source>
</evidence>
<accession>A0ABD0YNY3</accession>
<dbReference type="Gene3D" id="4.10.280.10">
    <property type="entry name" value="Helix-loop-helix DNA-binding domain"/>
    <property type="match status" value="1"/>
</dbReference>
<organism evidence="7 8">
    <name type="scientific">Ranatra chinensis</name>
    <dbReference type="NCBI Taxonomy" id="642074"/>
    <lineage>
        <taxon>Eukaryota</taxon>
        <taxon>Metazoa</taxon>
        <taxon>Ecdysozoa</taxon>
        <taxon>Arthropoda</taxon>
        <taxon>Hexapoda</taxon>
        <taxon>Insecta</taxon>
        <taxon>Pterygota</taxon>
        <taxon>Neoptera</taxon>
        <taxon>Paraneoptera</taxon>
        <taxon>Hemiptera</taxon>
        <taxon>Heteroptera</taxon>
        <taxon>Panheteroptera</taxon>
        <taxon>Nepomorpha</taxon>
        <taxon>Nepidae</taxon>
        <taxon>Ranatrinae</taxon>
        <taxon>Ranatra</taxon>
    </lineage>
</organism>
<reference evidence="7 8" key="1">
    <citation type="submission" date="2024-07" db="EMBL/GenBank/DDBJ databases">
        <title>Chromosome-level genome assembly of the water stick insect Ranatra chinensis (Heteroptera: Nepidae).</title>
        <authorList>
            <person name="Liu X."/>
        </authorList>
    </citation>
    <scope>NUCLEOTIDE SEQUENCE [LARGE SCALE GENOMIC DNA]</scope>
    <source>
        <strain evidence="7">Cailab_2021Rc</strain>
        <tissue evidence="7">Muscle</tissue>
    </source>
</reference>
<feature type="compositionally biased region" description="Basic and acidic residues" evidence="4">
    <location>
        <begin position="25"/>
        <end position="37"/>
    </location>
</feature>
<evidence type="ECO:0000313" key="8">
    <source>
        <dbReference type="Proteomes" id="UP001558652"/>
    </source>
</evidence>
<keyword evidence="3" id="KW-0539">Nucleus</keyword>
<dbReference type="InterPro" id="IPR013655">
    <property type="entry name" value="PAS_fold_3"/>
</dbReference>
<dbReference type="Pfam" id="PF08447">
    <property type="entry name" value="PAS_3"/>
    <property type="match status" value="1"/>
</dbReference>
<dbReference type="PANTHER" id="PTHR46055:SF3">
    <property type="entry name" value="CIRCADIAN LOCOMOTER OUTPUT CYCLES PROTEIN KAPUT"/>
    <property type="match status" value="1"/>
</dbReference>
<evidence type="ECO:0000256" key="1">
    <source>
        <dbReference type="ARBA" id="ARBA00022737"/>
    </source>
</evidence>
<dbReference type="InterPro" id="IPR035965">
    <property type="entry name" value="PAS-like_dom_sf"/>
</dbReference>
<evidence type="ECO:0000256" key="3">
    <source>
        <dbReference type="ARBA" id="ARBA00023242"/>
    </source>
</evidence>
<dbReference type="SMART" id="SM00353">
    <property type="entry name" value="HLH"/>
    <property type="match status" value="1"/>
</dbReference>
<evidence type="ECO:0000256" key="2">
    <source>
        <dbReference type="ARBA" id="ARBA00023108"/>
    </source>
</evidence>
<dbReference type="AlphaFoldDB" id="A0ABD0YNY3"/>
<proteinExistence type="predicted"/>
<dbReference type="CDD" id="cd00130">
    <property type="entry name" value="PAS"/>
    <property type="match status" value="1"/>
</dbReference>
<feature type="compositionally biased region" description="Low complexity" evidence="4">
    <location>
        <begin position="286"/>
        <end position="299"/>
    </location>
</feature>
<sequence>MPNYGNRSSTRKSDDTMDDDTDDKDDTKRKSRNLSEKKRRDQFNLLINELSSMVSTNSRKMDKSTVLKSTIAFLKNHNGVQSDLQTMTIYDIVYEGDRSELYNLLLNPGSDVRLQDMKQENPVSFVCHCKRGGLDQKEELTYEAVLFVGQFRSDLDGVQVDKSSNNHYGYPGGGDSRAPPIIGYLPFEVLGTSGYDYYHVDDLDKVVNCHEALMQKGEGTSCYYRFLTKGQQWIWLQTRFFITYHQWNSKPEFIVCTHRVVSYVNLLKQEKDDYDEVLDDSDRANKTPSRTSPWSSKSSDGTLPDWLVLLFFELGKWRGVSLGFNVDRSGFQKTSEVREIPSCCGETYIGQTGRLISTRMQEHINATKTNDMKSAVAEHSMETGHLIYFEKTRLLGFYPEIKKYDCEED</sequence>
<evidence type="ECO:0000313" key="7">
    <source>
        <dbReference type="EMBL" id="KAL1116945.1"/>
    </source>
</evidence>
<dbReference type="InterPro" id="IPR047230">
    <property type="entry name" value="CLOCK-like"/>
</dbReference>
<keyword evidence="2" id="KW-0090">Biological rhythms</keyword>
<dbReference type="GO" id="GO:0045944">
    <property type="term" value="P:positive regulation of transcription by RNA polymerase II"/>
    <property type="evidence" value="ECO:0007669"/>
    <property type="project" value="UniProtKB-ARBA"/>
</dbReference>
<dbReference type="InterPro" id="IPR001610">
    <property type="entry name" value="PAC"/>
</dbReference>